<dbReference type="Proteomes" id="UP000823388">
    <property type="component" value="Chromosome 6N"/>
</dbReference>
<evidence type="ECO:0008006" key="4">
    <source>
        <dbReference type="Google" id="ProtNLM"/>
    </source>
</evidence>
<evidence type="ECO:0000256" key="1">
    <source>
        <dbReference type="SAM" id="MobiDB-lite"/>
    </source>
</evidence>
<dbReference type="PANTHER" id="PTHR47853">
    <property type="entry name" value="EXPRESSED PROTEIN"/>
    <property type="match status" value="1"/>
</dbReference>
<dbReference type="PANTHER" id="PTHR47853:SF1">
    <property type="entry name" value="EXPRESSED PROTEIN"/>
    <property type="match status" value="1"/>
</dbReference>
<feature type="compositionally biased region" description="Basic and acidic residues" evidence="1">
    <location>
        <begin position="146"/>
        <end position="165"/>
    </location>
</feature>
<gene>
    <name evidence="2" type="ORF">PVAP13_6NG114509</name>
</gene>
<organism evidence="2 3">
    <name type="scientific">Panicum virgatum</name>
    <name type="common">Blackwell switchgrass</name>
    <dbReference type="NCBI Taxonomy" id="38727"/>
    <lineage>
        <taxon>Eukaryota</taxon>
        <taxon>Viridiplantae</taxon>
        <taxon>Streptophyta</taxon>
        <taxon>Embryophyta</taxon>
        <taxon>Tracheophyta</taxon>
        <taxon>Spermatophyta</taxon>
        <taxon>Magnoliopsida</taxon>
        <taxon>Liliopsida</taxon>
        <taxon>Poales</taxon>
        <taxon>Poaceae</taxon>
        <taxon>PACMAD clade</taxon>
        <taxon>Panicoideae</taxon>
        <taxon>Panicodae</taxon>
        <taxon>Paniceae</taxon>
        <taxon>Panicinae</taxon>
        <taxon>Panicum</taxon>
        <taxon>Panicum sect. Hiantes</taxon>
    </lineage>
</organism>
<feature type="region of interest" description="Disordered" evidence="1">
    <location>
        <begin position="212"/>
        <end position="273"/>
    </location>
</feature>
<dbReference type="SUPFAM" id="SSF47676">
    <property type="entry name" value="Conserved domain common to transcription factors TFIIS, elongin A, CRSP70"/>
    <property type="match status" value="1"/>
</dbReference>
<evidence type="ECO:0000313" key="2">
    <source>
        <dbReference type="EMBL" id="KAG2578749.1"/>
    </source>
</evidence>
<proteinExistence type="predicted"/>
<sequence length="295" mass="31885">MALRRSKPFLAAFPLIDAAIEAADAGGSLCRDEFRSARARIVELLCDAANDDEKVEGFCEMLDEAMAGSLATLRAVPPEKIALASGDLVGAVGALMKDHPSERVRELARDVVRGWRAGVKAELARARAAMDVLDALSSSTPPPPPVKDDTKTTKKEGKIPEEQPRPRKTPAAITRSHPSTAESKKGAPIASASKARPSANIGVAAVIPAQPKKTPRVIVSSSATEEEKKMEATKRKLHERYQEAENAKRQRKIQWIEPRPPPPGMKKGLMQRNADTARCAAARCLVKSRRLARLG</sequence>
<feature type="region of interest" description="Disordered" evidence="1">
    <location>
        <begin position="135"/>
        <end position="199"/>
    </location>
</feature>
<dbReference type="InterPro" id="IPR035441">
    <property type="entry name" value="TFIIS/LEDGF_dom_sf"/>
</dbReference>
<name>A0A8T0R0T7_PANVG</name>
<keyword evidence="3" id="KW-1185">Reference proteome</keyword>
<reference evidence="2" key="1">
    <citation type="submission" date="2020-05" db="EMBL/GenBank/DDBJ databases">
        <title>WGS assembly of Panicum virgatum.</title>
        <authorList>
            <person name="Lovell J.T."/>
            <person name="Jenkins J."/>
            <person name="Shu S."/>
            <person name="Juenger T.E."/>
            <person name="Schmutz J."/>
        </authorList>
    </citation>
    <scope>NUCLEOTIDE SEQUENCE</scope>
    <source>
        <strain evidence="2">AP13</strain>
    </source>
</reference>
<accession>A0A8T0R0T7</accession>
<comment type="caution">
    <text evidence="2">The sequence shown here is derived from an EMBL/GenBank/DDBJ whole genome shotgun (WGS) entry which is preliminary data.</text>
</comment>
<dbReference type="AlphaFoldDB" id="A0A8T0R0T7"/>
<dbReference type="EMBL" id="CM029048">
    <property type="protein sequence ID" value="KAG2578749.1"/>
    <property type="molecule type" value="Genomic_DNA"/>
</dbReference>
<evidence type="ECO:0000313" key="3">
    <source>
        <dbReference type="Proteomes" id="UP000823388"/>
    </source>
</evidence>
<protein>
    <recommendedName>
        <fullName evidence="4">TFIIS N-terminal domain-containing protein</fullName>
    </recommendedName>
</protein>
<dbReference type="OrthoDB" id="696629at2759"/>
<feature type="compositionally biased region" description="Basic and acidic residues" evidence="1">
    <location>
        <begin position="225"/>
        <end position="248"/>
    </location>
</feature>